<dbReference type="Proteomes" id="UP000663860">
    <property type="component" value="Unassembled WGS sequence"/>
</dbReference>
<proteinExistence type="predicted"/>
<dbReference type="InterPro" id="IPR018378">
    <property type="entry name" value="C-type_lectin_CS"/>
</dbReference>
<dbReference type="SUPFAM" id="SSF56436">
    <property type="entry name" value="C-type lectin-like"/>
    <property type="match status" value="1"/>
</dbReference>
<feature type="transmembrane region" description="Helical" evidence="1">
    <location>
        <begin position="18"/>
        <end position="40"/>
    </location>
</feature>
<organism evidence="2 3">
    <name type="scientific">Adineta steineri</name>
    <dbReference type="NCBI Taxonomy" id="433720"/>
    <lineage>
        <taxon>Eukaryota</taxon>
        <taxon>Metazoa</taxon>
        <taxon>Spiralia</taxon>
        <taxon>Gnathifera</taxon>
        <taxon>Rotifera</taxon>
        <taxon>Eurotatoria</taxon>
        <taxon>Bdelloidea</taxon>
        <taxon>Adinetida</taxon>
        <taxon>Adinetidae</taxon>
        <taxon>Adineta</taxon>
    </lineage>
</organism>
<evidence type="ECO:0000313" key="3">
    <source>
        <dbReference type="Proteomes" id="UP000663860"/>
    </source>
</evidence>
<keyword evidence="1" id="KW-0472">Membrane</keyword>
<evidence type="ECO:0000313" key="2">
    <source>
        <dbReference type="EMBL" id="CAF0720794.1"/>
    </source>
</evidence>
<reference evidence="2" key="1">
    <citation type="submission" date="2021-02" db="EMBL/GenBank/DDBJ databases">
        <authorList>
            <person name="Nowell W R."/>
        </authorList>
    </citation>
    <scope>NUCLEOTIDE SEQUENCE</scope>
</reference>
<dbReference type="InterPro" id="IPR016187">
    <property type="entry name" value="CTDL_fold"/>
</dbReference>
<sequence length="137" mass="15832">MCISNVTYDKLFHISSSIWHVFGFIGVLFGIPGHILQIIISFNKTSRKDPTSLHFIAMSIVDIVFLLDIYRWITSQTLFSNSNYFCSGQPLHTYNYYFQEYDQCIGLYIQSNTSSCLRDSTCENVSPFICELCSYMI</sequence>
<protein>
    <submittedName>
        <fullName evidence="2">Uncharacterized protein</fullName>
    </submittedName>
</protein>
<accession>A0A813MHQ0</accession>
<gene>
    <name evidence="2" type="ORF">IZO911_LOCUS1884</name>
</gene>
<keyword evidence="1" id="KW-0812">Transmembrane</keyword>
<name>A0A813MHQ0_9BILA</name>
<dbReference type="Gene3D" id="3.10.100.10">
    <property type="entry name" value="Mannose-Binding Protein A, subunit A"/>
    <property type="match status" value="1"/>
</dbReference>
<feature type="transmembrane region" description="Helical" evidence="1">
    <location>
        <begin position="52"/>
        <end position="73"/>
    </location>
</feature>
<dbReference type="EMBL" id="CAJNOE010000009">
    <property type="protein sequence ID" value="CAF0720794.1"/>
    <property type="molecule type" value="Genomic_DNA"/>
</dbReference>
<keyword evidence="1" id="KW-1133">Transmembrane helix</keyword>
<dbReference type="InterPro" id="IPR016186">
    <property type="entry name" value="C-type_lectin-like/link_sf"/>
</dbReference>
<evidence type="ECO:0000256" key="1">
    <source>
        <dbReference type="SAM" id="Phobius"/>
    </source>
</evidence>
<comment type="caution">
    <text evidence="2">The sequence shown here is derived from an EMBL/GenBank/DDBJ whole genome shotgun (WGS) entry which is preliminary data.</text>
</comment>
<dbReference type="PROSITE" id="PS00615">
    <property type="entry name" value="C_TYPE_LECTIN_1"/>
    <property type="match status" value="1"/>
</dbReference>
<dbReference type="AlphaFoldDB" id="A0A813MHQ0"/>